<proteinExistence type="predicted"/>
<evidence type="ECO:0000256" key="1">
    <source>
        <dbReference type="SAM" id="Phobius"/>
    </source>
</evidence>
<accession>A0A9W6NKK1</accession>
<dbReference type="AlphaFoldDB" id="A0A9W6NKK1"/>
<organism evidence="2 3">
    <name type="scientific">Dactylosporangium matsuzakiense</name>
    <dbReference type="NCBI Taxonomy" id="53360"/>
    <lineage>
        <taxon>Bacteria</taxon>
        <taxon>Bacillati</taxon>
        <taxon>Actinomycetota</taxon>
        <taxon>Actinomycetes</taxon>
        <taxon>Micromonosporales</taxon>
        <taxon>Micromonosporaceae</taxon>
        <taxon>Dactylosporangium</taxon>
    </lineage>
</organism>
<dbReference type="EMBL" id="BSFP01000005">
    <property type="protein sequence ID" value="GLK99891.1"/>
    <property type="molecule type" value="Genomic_DNA"/>
</dbReference>
<name>A0A9W6NKK1_9ACTN</name>
<evidence type="ECO:0000313" key="2">
    <source>
        <dbReference type="EMBL" id="GLK99891.1"/>
    </source>
</evidence>
<dbReference type="Proteomes" id="UP001143480">
    <property type="component" value="Unassembled WGS sequence"/>
</dbReference>
<reference evidence="2" key="1">
    <citation type="journal article" date="2014" name="Int. J. Syst. Evol. Microbiol.">
        <title>Complete genome sequence of Corynebacterium casei LMG S-19264T (=DSM 44701T), isolated from a smear-ripened cheese.</title>
        <authorList>
            <consortium name="US DOE Joint Genome Institute (JGI-PGF)"/>
            <person name="Walter F."/>
            <person name="Albersmeier A."/>
            <person name="Kalinowski J."/>
            <person name="Ruckert C."/>
        </authorList>
    </citation>
    <scope>NUCLEOTIDE SEQUENCE</scope>
    <source>
        <strain evidence="2">VKM Ac-1321</strain>
    </source>
</reference>
<sequence length="84" mass="9030">MLSDDERRRLEELEAGLREEDPQFSHAFTTPVPSLGSRRRRVAVWLGVVAGIAVVTGLILGNVPTVVVAICAVGVAAALWLPPR</sequence>
<dbReference type="InterPro" id="IPR021401">
    <property type="entry name" value="DUF3040"/>
</dbReference>
<evidence type="ECO:0008006" key="4">
    <source>
        <dbReference type="Google" id="ProtNLM"/>
    </source>
</evidence>
<evidence type="ECO:0000313" key="3">
    <source>
        <dbReference type="Proteomes" id="UP001143480"/>
    </source>
</evidence>
<dbReference type="RefSeq" id="WP_261959784.1">
    <property type="nucleotide sequence ID" value="NZ_BAAAXA010000001.1"/>
</dbReference>
<feature type="transmembrane region" description="Helical" evidence="1">
    <location>
        <begin position="42"/>
        <end position="60"/>
    </location>
</feature>
<gene>
    <name evidence="2" type="ORF">GCM10017581_016320</name>
</gene>
<keyword evidence="1" id="KW-0472">Membrane</keyword>
<dbReference type="Pfam" id="PF11239">
    <property type="entry name" value="DUF3040"/>
    <property type="match status" value="1"/>
</dbReference>
<feature type="transmembrane region" description="Helical" evidence="1">
    <location>
        <begin position="66"/>
        <end position="82"/>
    </location>
</feature>
<keyword evidence="1" id="KW-0812">Transmembrane</keyword>
<reference evidence="2" key="2">
    <citation type="submission" date="2023-01" db="EMBL/GenBank/DDBJ databases">
        <authorList>
            <person name="Sun Q."/>
            <person name="Evtushenko L."/>
        </authorList>
    </citation>
    <scope>NUCLEOTIDE SEQUENCE</scope>
    <source>
        <strain evidence="2">VKM Ac-1321</strain>
    </source>
</reference>
<protein>
    <recommendedName>
        <fullName evidence="4">DUF3040 domain-containing protein</fullName>
    </recommendedName>
</protein>
<keyword evidence="3" id="KW-1185">Reference proteome</keyword>
<keyword evidence="1" id="KW-1133">Transmembrane helix</keyword>
<comment type="caution">
    <text evidence="2">The sequence shown here is derived from an EMBL/GenBank/DDBJ whole genome shotgun (WGS) entry which is preliminary data.</text>
</comment>